<dbReference type="PANTHER" id="PTHR18947">
    <property type="entry name" value="HOOK PROTEINS"/>
    <property type="match status" value="1"/>
</dbReference>
<dbReference type="SUPFAM" id="SSF116907">
    <property type="entry name" value="Hook domain"/>
    <property type="match status" value="1"/>
</dbReference>
<keyword evidence="2" id="KW-0963">Cytoplasm</keyword>
<feature type="coiled-coil region" evidence="6">
    <location>
        <begin position="1222"/>
        <end position="1438"/>
    </location>
</feature>
<feature type="region of interest" description="Disordered" evidence="7">
    <location>
        <begin position="234"/>
        <end position="253"/>
    </location>
</feature>
<dbReference type="InterPro" id="IPR036872">
    <property type="entry name" value="CH_dom_sf"/>
</dbReference>
<evidence type="ECO:0000256" key="6">
    <source>
        <dbReference type="SAM" id="Coils"/>
    </source>
</evidence>
<feature type="region of interest" description="Disordered" evidence="7">
    <location>
        <begin position="963"/>
        <end position="989"/>
    </location>
</feature>
<comment type="similarity">
    <text evidence="5">Belongs to the CCDC88 family.</text>
</comment>
<evidence type="ECO:0000256" key="2">
    <source>
        <dbReference type="ARBA" id="ARBA00022490"/>
    </source>
</evidence>
<dbReference type="FunFam" id="1.10.418.10:FF:000035">
    <property type="entry name" value="girdin isoform X1"/>
    <property type="match status" value="1"/>
</dbReference>
<evidence type="ECO:0000313" key="10">
    <source>
        <dbReference type="Proteomes" id="UP000424527"/>
    </source>
</evidence>
<feature type="region of interest" description="Disordered" evidence="7">
    <location>
        <begin position="867"/>
        <end position="896"/>
    </location>
</feature>
<proteinExistence type="inferred from homology"/>
<sequence>MDSNIMEIIEEFMESALAQWVQLFEKMVEREDGIPLYSQYMEVNSTSQSARDGYMRLTNGIFLNEVMRVIDPNPKMERLYDSERDDPMPRVQNFSILNRHLRAFYQEDMQQLILMPLPNVAILGQNPLTEAAVEELRRLLLLILGCAVQCESKETFIQQIQSLDIETQAGIASCIQEVTQDPRVVLPLRWEELVEVDGADLQLVFSSMAKQIQSLLAQRDTHLERMAELCREREGQADATTAPLGGRSEEPPQGLALQLADSKAKLRRLKQQLEDKGDQILDYTQEIQTMEEQLKKLQKENRTLQGEVRGMRALRDELDCARERATRAEQLQTELQSCKHRLRSLELTRTQLKEQQQLCGALQETKALLEEQLADARSRCSSLRELERDNLLLRQRIIDVETERDTERQRVDELLEMNMSLEADLRHGSIPAPVHQRFLQSELDSDEELSELIETDQKPLSVEVGEASTLRLLGAEQENVELKRRLEELQAQQEADSPDAKDELACLEMEHQNTLREFQNMKNENDTLKQRLEQLVTKLQHLEDKRKEEKVEKPNREEEKVERGVQGSESCRGEGEGRVRMIEERERRGEIVGTHREAGVGEEILHVQGGKGEPYDEEVESKRRGEAEGGQKDREKQETGPKEEQNAVTTNSEIQKLPNIIEDNTETTATDQAVHCLPGPDVELLTNRLQEAQEEVDKQAVIAQDLRTKLGEQSKKTWEAEQRLVVLEAELQHLKKAAESLVEARRQIEALQSEGLAMEEELCRLRSQAELHRMQTTVIATLEGERAALERERDTLRSTMDTMRTAQRKGDQLELTIQTLRTELERQGRTLETSRRREVELESELREATLESESLARARDQALLESSRLEQEKEVCQSELDGQRKEGRQREREAARLRQQLESTTLALEHSNQRARALDTEYRRVGQQLSESKELCARLQDLEKELRSQLTSMEEGKQQLQEQSADAQAKISSLSQNLSNEQARSQELSTEVQRLSQKLQKAEAELKTTTVTLNQSQERIESLSQSLKKSESLLQLEKRRASTDVDATSNLNSDPSSKTHICQTHTQEASHLDQPPEAGKGHDLSVTHDCATGETERQLSERLTELEKEKAVAVAGQEALLSRLSQSQEACEHIKEQLEALRRHSLSLQESCTSLQTLNTQLQVEQASLSSQHAAVLARSSESEARCAALEAESKVWAREREESVARMEALRRDHERMTVLQQRQEVELEELLDKHSQLRSNNRSLEAQHRELETRYKELLEGKTQLEEREREMKMEREEMEAEAQRRLEKERELDRMKEDNERLQAQQKEWLASQAELLAQGSVLRGELSASQLERTRLEGELSALRETNQSLDLSSARLTSQYQLLTQLKGNMEEENRQLAEQNQSLLKENRALMEQSLERRDQHYSQQREYQEKLSELRREKQKLVEKIMDQYRVLEPSMQPPASKAKKSNWIADRMKKLIKPRGGGGREGRALFTAAGSVENLADSTEFTSDTHTTPHSDPRSAPVSPSPLRKAEPDISVPGTPAMRSGSGGRRKLGSRHGWGLGLARAGSGVSQSFSPGDHKTQPRLRLRSNQNASTVLWEGERGETSAPQAADAPLTNQESVEEDEGRDNQHSSDDTAVA</sequence>
<dbReference type="GO" id="GO:0051959">
    <property type="term" value="F:dynein light intermediate chain binding"/>
    <property type="evidence" value="ECO:0007669"/>
    <property type="project" value="TreeGrafter"/>
</dbReference>
<reference evidence="9 10" key="1">
    <citation type="submission" date="2019-07" db="EMBL/GenBank/DDBJ databases">
        <title>Chromosome genome assembly for large yellow croaker.</title>
        <authorList>
            <person name="Xiao S."/>
        </authorList>
    </citation>
    <scope>NUCLEOTIDE SEQUENCE [LARGE SCALE GENOMIC DNA]</scope>
    <source>
        <strain evidence="9">JMULYC20181020</strain>
        <tissue evidence="9">Muscle</tissue>
    </source>
</reference>
<feature type="compositionally biased region" description="Basic and acidic residues" evidence="7">
    <location>
        <begin position="620"/>
        <end position="645"/>
    </location>
</feature>
<dbReference type="GO" id="GO:0005813">
    <property type="term" value="C:centrosome"/>
    <property type="evidence" value="ECO:0007669"/>
    <property type="project" value="TreeGrafter"/>
</dbReference>
<keyword evidence="10" id="KW-1185">Reference proteome</keyword>
<feature type="coiled-coil region" evidence="6">
    <location>
        <begin position="256"/>
        <end position="424"/>
    </location>
</feature>
<dbReference type="PANTHER" id="PTHR18947:SF35">
    <property type="entry name" value="COILED-COIL DOMAIN-CONTAINING PROTEIN 88B"/>
    <property type="match status" value="1"/>
</dbReference>
<feature type="compositionally biased region" description="Basic and acidic residues" evidence="7">
    <location>
        <begin position="596"/>
        <end position="605"/>
    </location>
</feature>
<comment type="caution">
    <text evidence="9">The sequence shown here is derived from an EMBL/GenBank/DDBJ whole genome shotgun (WGS) entry which is preliminary data.</text>
</comment>
<accession>A0A6G0I3Q5</accession>
<feature type="region of interest" description="Disordered" evidence="7">
    <location>
        <begin position="1039"/>
        <end position="1059"/>
    </location>
</feature>
<dbReference type="GO" id="GO:0031122">
    <property type="term" value="P:cytoplasmic microtubule organization"/>
    <property type="evidence" value="ECO:0007669"/>
    <property type="project" value="TreeGrafter"/>
</dbReference>
<evidence type="ECO:0000256" key="7">
    <source>
        <dbReference type="SAM" id="MobiDB-lite"/>
    </source>
</evidence>
<comment type="subcellular location">
    <subcellularLocation>
        <location evidence="1">Cytoplasm</location>
    </subcellularLocation>
</comment>
<dbReference type="GO" id="GO:0005737">
    <property type="term" value="C:cytoplasm"/>
    <property type="evidence" value="ECO:0007669"/>
    <property type="project" value="UniProtKB-SubCell"/>
</dbReference>
<keyword evidence="3" id="KW-0344">Guanine-nucleotide releasing factor</keyword>
<evidence type="ECO:0000256" key="1">
    <source>
        <dbReference type="ARBA" id="ARBA00004496"/>
    </source>
</evidence>
<evidence type="ECO:0000313" key="9">
    <source>
        <dbReference type="EMBL" id="KAE8285836.1"/>
    </source>
</evidence>
<dbReference type="GO" id="GO:0005085">
    <property type="term" value="F:guanyl-nucleotide exchange factor activity"/>
    <property type="evidence" value="ECO:0007669"/>
    <property type="project" value="UniProtKB-KW"/>
</dbReference>
<feature type="region of interest" description="Disordered" evidence="7">
    <location>
        <begin position="596"/>
        <end position="652"/>
    </location>
</feature>
<evidence type="ECO:0000256" key="5">
    <source>
        <dbReference type="ARBA" id="ARBA00061299"/>
    </source>
</evidence>
<dbReference type="Gene3D" id="1.10.418.10">
    <property type="entry name" value="Calponin-like domain"/>
    <property type="match status" value="1"/>
</dbReference>
<dbReference type="InterPro" id="IPR043936">
    <property type="entry name" value="HOOK_N"/>
</dbReference>
<dbReference type="GO" id="GO:0030705">
    <property type="term" value="P:cytoskeleton-dependent intracellular transport"/>
    <property type="evidence" value="ECO:0007669"/>
    <property type="project" value="InterPro"/>
</dbReference>
<evidence type="ECO:0000256" key="3">
    <source>
        <dbReference type="ARBA" id="ARBA00022658"/>
    </source>
</evidence>
<dbReference type="GO" id="GO:0007165">
    <property type="term" value="P:signal transduction"/>
    <property type="evidence" value="ECO:0007669"/>
    <property type="project" value="UniProtKB-ARBA"/>
</dbReference>
<dbReference type="Pfam" id="PF19047">
    <property type="entry name" value="HOOK_N"/>
    <property type="match status" value="1"/>
</dbReference>
<evidence type="ECO:0000256" key="4">
    <source>
        <dbReference type="ARBA" id="ARBA00023054"/>
    </source>
</evidence>
<name>A0A6G0I3Q5_LARCR</name>
<keyword evidence="4 6" id="KW-0175">Coiled coil</keyword>
<feature type="compositionally biased region" description="Polar residues" evidence="7">
    <location>
        <begin position="1045"/>
        <end position="1059"/>
    </location>
</feature>
<gene>
    <name evidence="9" type="ORF">D5F01_LYC15505</name>
</gene>
<feature type="compositionally biased region" description="Basic and acidic residues" evidence="7">
    <location>
        <begin position="544"/>
        <end position="563"/>
    </location>
</feature>
<dbReference type="Gene3D" id="1.10.287.1490">
    <property type="match status" value="1"/>
</dbReference>
<feature type="region of interest" description="Disordered" evidence="7">
    <location>
        <begin position="1492"/>
        <end position="1626"/>
    </location>
</feature>
<dbReference type="GO" id="GO:0008017">
    <property type="term" value="F:microtubule binding"/>
    <property type="evidence" value="ECO:0007669"/>
    <property type="project" value="TreeGrafter"/>
</dbReference>
<protein>
    <submittedName>
        <fullName evidence="9">Protein Daple Coiled-coil domain-containing protein 88C</fullName>
    </submittedName>
</protein>
<dbReference type="Proteomes" id="UP000424527">
    <property type="component" value="Unassembled WGS sequence"/>
</dbReference>
<feature type="compositionally biased region" description="Basic and acidic residues" evidence="7">
    <location>
        <begin position="1614"/>
        <end position="1626"/>
    </location>
</feature>
<feature type="domain" description="HOOK N-terminal" evidence="8">
    <location>
        <begin position="44"/>
        <end position="177"/>
    </location>
</feature>
<evidence type="ECO:0000259" key="8">
    <source>
        <dbReference type="Pfam" id="PF19047"/>
    </source>
</evidence>
<dbReference type="EMBL" id="REGW02000015">
    <property type="protein sequence ID" value="KAE8285836.1"/>
    <property type="molecule type" value="Genomic_DNA"/>
</dbReference>
<organism evidence="9 10">
    <name type="scientific">Larimichthys crocea</name>
    <name type="common">Large yellow croaker</name>
    <name type="synonym">Pseudosciaena crocea</name>
    <dbReference type="NCBI Taxonomy" id="215358"/>
    <lineage>
        <taxon>Eukaryota</taxon>
        <taxon>Metazoa</taxon>
        <taxon>Chordata</taxon>
        <taxon>Craniata</taxon>
        <taxon>Vertebrata</taxon>
        <taxon>Euteleostomi</taxon>
        <taxon>Actinopterygii</taxon>
        <taxon>Neopterygii</taxon>
        <taxon>Teleostei</taxon>
        <taxon>Neoteleostei</taxon>
        <taxon>Acanthomorphata</taxon>
        <taxon>Eupercaria</taxon>
        <taxon>Sciaenidae</taxon>
        <taxon>Larimichthys</taxon>
    </lineage>
</organism>
<feature type="region of interest" description="Disordered" evidence="7">
    <location>
        <begin position="544"/>
        <end position="577"/>
    </location>
</feature>